<evidence type="ECO:0000256" key="1">
    <source>
        <dbReference type="SAM" id="MobiDB-lite"/>
    </source>
</evidence>
<feature type="region of interest" description="Disordered" evidence="1">
    <location>
        <begin position="355"/>
        <end position="378"/>
    </location>
</feature>
<dbReference type="AlphaFoldDB" id="A9NFB7"/>
<dbReference type="HOGENOM" id="CLU_730810_0_0_14"/>
<evidence type="ECO:0000313" key="4">
    <source>
        <dbReference type="Proteomes" id="UP000008558"/>
    </source>
</evidence>
<keyword evidence="2" id="KW-1133">Transmembrane helix</keyword>
<feature type="transmembrane region" description="Helical" evidence="2">
    <location>
        <begin position="57"/>
        <end position="78"/>
    </location>
</feature>
<dbReference type="EMBL" id="CP000896">
    <property type="protein sequence ID" value="ABX81047.1"/>
    <property type="molecule type" value="Genomic_DNA"/>
</dbReference>
<keyword evidence="2" id="KW-0812">Transmembrane</keyword>
<protein>
    <submittedName>
        <fullName evidence="3">Hypothetical surface-anchored protein</fullName>
    </submittedName>
</protein>
<sequence>MVNMMRKKDMLNSIKSDIESHIPKDAPKMDYALISALRAEEDLGQESLPKRFRMPIFNLKMVMSVLLISIIAVGIWVLNTPKGISEVELPSGKDILEQEMNVLPLSFLSNASLLPSAKDRNINQNLSLNLNTNLTDVSPMDDLKPFLSLVESILNGKTKPVVEVKVSTNPEYETYVVVQTSDLLGMGFSYELYYNVKSFDKKDDNTTFSIEGIMIKDGLNYTMYGKKEVESDEETITIRSYLDDVTYIETIYETDTEESEYTIKHVKNNQTIYESVLQIESDEEEFEIELEIYTASTKSVYKMSYELDEDEPVIEIEFEIEELITGNKKSGEMSIYIRIDDVTNMSHYEVFITTEDESYEETYDRDDHEDDDEDDLSI</sequence>
<keyword evidence="4" id="KW-1185">Reference proteome</keyword>
<accession>A9NFB7</accession>
<dbReference type="KEGG" id="acl:ACL_0426"/>
<keyword evidence="2" id="KW-0472">Membrane</keyword>
<gene>
    <name evidence="3" type="ordered locus">ACL_0426</name>
</gene>
<name>A9NFB7_ACHLI</name>
<proteinExistence type="predicted"/>
<evidence type="ECO:0000313" key="3">
    <source>
        <dbReference type="EMBL" id="ABX81047.1"/>
    </source>
</evidence>
<organism evidence="3 4">
    <name type="scientific">Acholeplasma laidlawii (strain PG-8A)</name>
    <dbReference type="NCBI Taxonomy" id="441768"/>
    <lineage>
        <taxon>Bacteria</taxon>
        <taxon>Bacillati</taxon>
        <taxon>Mycoplasmatota</taxon>
        <taxon>Mollicutes</taxon>
        <taxon>Acholeplasmatales</taxon>
        <taxon>Acholeplasmataceae</taxon>
        <taxon>Acholeplasma</taxon>
    </lineage>
</organism>
<dbReference type="Proteomes" id="UP000008558">
    <property type="component" value="Chromosome"/>
</dbReference>
<dbReference type="STRING" id="441768.ACL_0426"/>
<evidence type="ECO:0000256" key="2">
    <source>
        <dbReference type="SAM" id="Phobius"/>
    </source>
</evidence>
<reference evidence="3 4" key="1">
    <citation type="journal article" date="2011" name="J. Bacteriol.">
        <title>Complete genome and proteome of Acholeplasma laidlawii.</title>
        <authorList>
            <person name="Lazarev V.N."/>
            <person name="Levitskii S.A."/>
            <person name="Basovskii Y.I."/>
            <person name="Chukin M.M."/>
            <person name="Akopian T.A."/>
            <person name="Vereshchagin V.V."/>
            <person name="Kostrjukova E.S."/>
            <person name="Kovaleva G.Y."/>
            <person name="Kazanov M.D."/>
            <person name="Malko D.B."/>
            <person name="Vitreschak A.G."/>
            <person name="Sernova N.V."/>
            <person name="Gelfand M.S."/>
            <person name="Demina I.A."/>
            <person name="Serebryakova M.V."/>
            <person name="Galyamina M.A."/>
            <person name="Vtyurin N.N."/>
            <person name="Rogov S.I."/>
            <person name="Alexeev D.G."/>
            <person name="Ladygina V.G."/>
            <person name="Govorun V.M."/>
        </authorList>
    </citation>
    <scope>NUCLEOTIDE SEQUENCE [LARGE SCALE GENOMIC DNA]</scope>
    <source>
        <strain evidence="3 4">PG-8A</strain>
    </source>
</reference>